<evidence type="ECO:0000313" key="2">
    <source>
        <dbReference type="Proteomes" id="UP000266841"/>
    </source>
</evidence>
<evidence type="ECO:0000313" key="1">
    <source>
        <dbReference type="EMBL" id="EJK57841.1"/>
    </source>
</evidence>
<dbReference type="EMBL" id="AGNL01026892">
    <property type="protein sequence ID" value="EJK57841.1"/>
    <property type="molecule type" value="Genomic_DNA"/>
</dbReference>
<protein>
    <submittedName>
        <fullName evidence="1">Uncharacterized protein</fullName>
    </submittedName>
</protein>
<accession>K0SA72</accession>
<organism evidence="1 2">
    <name type="scientific">Thalassiosira oceanica</name>
    <name type="common">Marine diatom</name>
    <dbReference type="NCBI Taxonomy" id="159749"/>
    <lineage>
        <taxon>Eukaryota</taxon>
        <taxon>Sar</taxon>
        <taxon>Stramenopiles</taxon>
        <taxon>Ochrophyta</taxon>
        <taxon>Bacillariophyta</taxon>
        <taxon>Coscinodiscophyceae</taxon>
        <taxon>Thalassiosirophycidae</taxon>
        <taxon>Thalassiosirales</taxon>
        <taxon>Thalassiosiraceae</taxon>
        <taxon>Thalassiosira</taxon>
    </lineage>
</organism>
<reference evidence="1 2" key="1">
    <citation type="journal article" date="2012" name="Genome Biol.">
        <title>Genome and low-iron response of an oceanic diatom adapted to chronic iron limitation.</title>
        <authorList>
            <person name="Lommer M."/>
            <person name="Specht M."/>
            <person name="Roy A.S."/>
            <person name="Kraemer L."/>
            <person name="Andreson R."/>
            <person name="Gutowska M.A."/>
            <person name="Wolf J."/>
            <person name="Bergner S.V."/>
            <person name="Schilhabel M.B."/>
            <person name="Klostermeier U.C."/>
            <person name="Beiko R.G."/>
            <person name="Rosenstiel P."/>
            <person name="Hippler M."/>
            <person name="Laroche J."/>
        </authorList>
    </citation>
    <scope>NUCLEOTIDE SEQUENCE [LARGE SCALE GENOMIC DNA]</scope>
    <source>
        <strain evidence="1 2">CCMP1005</strain>
    </source>
</reference>
<proteinExistence type="predicted"/>
<keyword evidence="2" id="KW-1185">Reference proteome</keyword>
<dbReference type="Proteomes" id="UP000266841">
    <property type="component" value="Unassembled WGS sequence"/>
</dbReference>
<name>K0SA72_THAOC</name>
<feature type="non-terminal residue" evidence="1">
    <location>
        <position position="37"/>
    </location>
</feature>
<comment type="caution">
    <text evidence="1">The sequence shown here is derived from an EMBL/GenBank/DDBJ whole genome shotgun (WGS) entry which is preliminary data.</text>
</comment>
<sequence>MTSFMRLFGMAGSSSLAKASRTKMCLLGHSPSWLSLM</sequence>
<gene>
    <name evidence="1" type="ORF">THAOC_22076</name>
</gene>
<dbReference type="AlphaFoldDB" id="K0SA72"/>